<reference evidence="2 3" key="1">
    <citation type="submission" date="2020-03" db="EMBL/GenBank/DDBJ databases">
        <title>Genomic analysis of Bacteroides faecium CBA7301.</title>
        <authorList>
            <person name="Kim J."/>
            <person name="Roh S.W."/>
        </authorList>
    </citation>
    <scope>NUCLEOTIDE SEQUENCE [LARGE SCALE GENOMIC DNA]</scope>
    <source>
        <strain evidence="2 3">CBA7301</strain>
    </source>
</reference>
<dbReference type="Proteomes" id="UP000501780">
    <property type="component" value="Chromosome"/>
</dbReference>
<evidence type="ECO:0000313" key="2">
    <source>
        <dbReference type="EMBL" id="QIU95523.1"/>
    </source>
</evidence>
<dbReference type="AlphaFoldDB" id="A0A6H0KQR0"/>
<feature type="domain" description="Polysaccharide pyruvyl transferase" evidence="1">
    <location>
        <begin position="13"/>
        <end position="316"/>
    </location>
</feature>
<dbReference type="RefSeq" id="WP_167964279.1">
    <property type="nucleotide sequence ID" value="NZ_CP050831.1"/>
</dbReference>
<dbReference type="InterPro" id="IPR007345">
    <property type="entry name" value="Polysacch_pyruvyl_Trfase"/>
</dbReference>
<accession>A0A6H0KQR0</accession>
<evidence type="ECO:0000313" key="3">
    <source>
        <dbReference type="Proteomes" id="UP000501780"/>
    </source>
</evidence>
<sequence>MNVAIITLQPYANMGGVLQAYALQKVVKDMGHKCYQLCWWTIPYPKAKLLQQSLVQCMNLLPKGVQKWMYYRLPDAINRPLSKAVISKNTYQFIYKYVSYYPKPISKLLATDFDAFITGSDQLWRYFERTFDWRTFLDFTQDWDVTRLSYAASFGKDNIDDYPKAYKEEVKVLLKKYKAISVREKSGIAICKDDLGVNAIQLIDPTLLLMADDYRKLVAAYKKTLTTYKGLMCYVLDESESVNKLVEKISNAKGLESFHTNSNIDDKSLPPFERIQMPVEQWLKSFDDADCVITDSFHACVFSIIFHKPFLVIGNKQRGMARFESLLELFDLQYCLVDEDQIDNVQMPVIDYAAVGTKLRTLQVAAFEYLKNNLIK</sequence>
<keyword evidence="2" id="KW-0808">Transferase</keyword>
<keyword evidence="3" id="KW-1185">Reference proteome</keyword>
<proteinExistence type="predicted"/>
<gene>
    <name evidence="2" type="ORF">BacF7301_15790</name>
</gene>
<name>A0A6H0KQR0_9BACE</name>
<dbReference type="EMBL" id="CP050831">
    <property type="protein sequence ID" value="QIU95523.1"/>
    <property type="molecule type" value="Genomic_DNA"/>
</dbReference>
<organism evidence="2 3">
    <name type="scientific">Bacteroides faecium</name>
    <dbReference type="NCBI Taxonomy" id="2715212"/>
    <lineage>
        <taxon>Bacteria</taxon>
        <taxon>Pseudomonadati</taxon>
        <taxon>Bacteroidota</taxon>
        <taxon>Bacteroidia</taxon>
        <taxon>Bacteroidales</taxon>
        <taxon>Bacteroidaceae</taxon>
        <taxon>Bacteroides</taxon>
    </lineage>
</organism>
<dbReference type="Pfam" id="PF04230">
    <property type="entry name" value="PS_pyruv_trans"/>
    <property type="match status" value="1"/>
</dbReference>
<dbReference type="GO" id="GO:0016740">
    <property type="term" value="F:transferase activity"/>
    <property type="evidence" value="ECO:0007669"/>
    <property type="project" value="UniProtKB-KW"/>
</dbReference>
<protein>
    <submittedName>
        <fullName evidence="2">Polysaccharide pyruvyl transferase family protein</fullName>
    </submittedName>
</protein>
<dbReference type="KEGG" id="bfc:BacF7301_15790"/>
<evidence type="ECO:0000259" key="1">
    <source>
        <dbReference type="Pfam" id="PF04230"/>
    </source>
</evidence>